<keyword evidence="1" id="KW-0863">Zinc-finger</keyword>
<dbReference type="AlphaFoldDB" id="A0A1D3RSQ0"/>
<keyword evidence="1" id="KW-0862">Zinc</keyword>
<feature type="compositionally biased region" description="Low complexity" evidence="2">
    <location>
        <begin position="953"/>
        <end position="972"/>
    </location>
</feature>
<evidence type="ECO:0000313" key="5">
    <source>
        <dbReference type="EMBL" id="SCN59201.1"/>
    </source>
</evidence>
<feature type="region of interest" description="Disordered" evidence="2">
    <location>
        <begin position="133"/>
        <end position="167"/>
    </location>
</feature>
<keyword evidence="3" id="KW-1133">Transmembrane helix</keyword>
<feature type="transmembrane region" description="Helical" evidence="3">
    <location>
        <begin position="176"/>
        <end position="196"/>
    </location>
</feature>
<evidence type="ECO:0000256" key="1">
    <source>
        <dbReference type="PROSITE-ProRule" id="PRU00502"/>
    </source>
</evidence>
<sequence length="1008" mass="119755">MFYLIIYSQENIKNASKCLSIFENIYIYDGNKVQKINYIKSSIDDKDIESSFVTKEKENIQYKYIQCLNKNKIEYYTSTFIELCVNNTEIFDLYLIEGNEKNSTIDKKEDKSQYFKSYTNFDDTRIKEKKTNIQKNARNVKKNNLEKQTSTETNQTPIENQSHQNEPNLPLHRSHMLFILSLPSYFIFYDFFFLIFEYIDYIDKIKIFYLKTNFDLFAKKKKKIRQPSPNHTNATNEYFDENHENKNVYNDISNEQNKGVSILKESQFEFEANTQSDSTLSSITNSSIGSSDFLSIRRTKNTFIKNNAINFDCTDFAHNGENTNNELKKKKKKEKEKEKSLKKVKQKNVDLTNGNNTENISMEKKIQFYKNLYKILKKKWKKKKKYKTYSILILFKTQIYADMFYKNFHCKNIDLLIKKNISKRNINNYPVYKNWNIYCLFVSVVYYILDQNYEQGQVKISYQTSGEIKNAQNITNIKNAQTNEPQQVVSQTYSNSTNTTDKQHNQTITTNKSNELAILNKKQSENNDTSEIKSEQIMHTLNIFDINNYEQFFKNVIIDGNICISTCIFCMERLGNFIYYIITRNKKCDKELYNTNKYYTSDNYINMSCNACMFIIFYDIISEHITNYFPYIINDVPKKCINPQRNENDTKKNEQIYPQNQRINKIIQLNEIVKILKCKNCNNIDDLWLCLICSNIGCGRYKKSHAKIHSSKFNHNYCINLKTKKIWSYQEDAFIEDKIDSQIINNNTEDITPFSINNAFGNYCPASQNNRYSHHTAKVKTIIDENENNNKIIKNIIYDKTESESEHTHTLIYNEDEYLRDDVENFKYDTMYEYNNEIYDKIFDIFTNDTYIDDNLKNELLYILYSKLSYESNIYNNALIDLQYKYLNKLEQKNIYIKNMYEKINEIKKQNNQITNYIQHIDNLIKTKNSEKIQMQKKIDFYRELNNNIIAQKKNNKNTNANNNGNKINKQASKVDETDQDTDSKKIKHLDQIIESLQSQIDKLLIDL</sequence>
<keyword evidence="3" id="KW-0812">Transmembrane</keyword>
<dbReference type="PANTHER" id="PTHR24007">
    <property type="entry name" value="BRCA1-ASSOCIATED PROTEIN"/>
    <property type="match status" value="1"/>
</dbReference>
<dbReference type="Proteomes" id="UP000195489">
    <property type="component" value="Chromosome 6"/>
</dbReference>
<evidence type="ECO:0000256" key="3">
    <source>
        <dbReference type="SAM" id="Phobius"/>
    </source>
</evidence>
<reference evidence="5 6" key="1">
    <citation type="submission" date="2016-08" db="EMBL/GenBank/DDBJ databases">
        <authorList>
            <consortium name="Pathogen Informatics"/>
        </authorList>
    </citation>
    <scope>NUCLEOTIDE SEQUENCE [LARGE SCALE GENOMIC DNA]</scope>
    <source>
        <strain evidence="5 6">CB</strain>
    </source>
</reference>
<feature type="region of interest" description="Disordered" evidence="2">
    <location>
        <begin position="322"/>
        <end position="345"/>
    </location>
</feature>
<dbReference type="InterPro" id="IPR001607">
    <property type="entry name" value="Znf_UBP"/>
</dbReference>
<dbReference type="InterPro" id="IPR013083">
    <property type="entry name" value="Znf_RING/FYVE/PHD"/>
</dbReference>
<dbReference type="GO" id="GO:0016567">
    <property type="term" value="P:protein ubiquitination"/>
    <property type="evidence" value="ECO:0007669"/>
    <property type="project" value="TreeGrafter"/>
</dbReference>
<evidence type="ECO:0000256" key="2">
    <source>
        <dbReference type="SAM" id="MobiDB-lite"/>
    </source>
</evidence>
<dbReference type="SUPFAM" id="SSF57850">
    <property type="entry name" value="RING/U-box"/>
    <property type="match status" value="1"/>
</dbReference>
<dbReference type="Gene3D" id="3.30.40.10">
    <property type="entry name" value="Zinc/RING finger domain, C3HC4 (zinc finger)"/>
    <property type="match status" value="1"/>
</dbReference>
<gene>
    <name evidence="5" type="ORF">PCHCB_000110700</name>
</gene>
<dbReference type="EMBL" id="LT608158">
    <property type="protein sequence ID" value="SCN59201.1"/>
    <property type="molecule type" value="Genomic_DNA"/>
</dbReference>
<dbReference type="PROSITE" id="PS50271">
    <property type="entry name" value="ZF_UBP"/>
    <property type="match status" value="1"/>
</dbReference>
<dbReference type="GO" id="GO:0061630">
    <property type="term" value="F:ubiquitin protein ligase activity"/>
    <property type="evidence" value="ECO:0007669"/>
    <property type="project" value="TreeGrafter"/>
</dbReference>
<evidence type="ECO:0000259" key="4">
    <source>
        <dbReference type="PROSITE" id="PS50271"/>
    </source>
</evidence>
<proteinExistence type="predicted"/>
<feature type="region of interest" description="Disordered" evidence="2">
    <location>
        <begin position="953"/>
        <end position="984"/>
    </location>
</feature>
<feature type="compositionally biased region" description="Basic and acidic residues" evidence="2">
    <location>
        <begin position="973"/>
        <end position="984"/>
    </location>
</feature>
<dbReference type="GO" id="GO:0005737">
    <property type="term" value="C:cytoplasm"/>
    <property type="evidence" value="ECO:0007669"/>
    <property type="project" value="TreeGrafter"/>
</dbReference>
<evidence type="ECO:0000313" key="6">
    <source>
        <dbReference type="Proteomes" id="UP000195489"/>
    </source>
</evidence>
<keyword evidence="3" id="KW-0472">Membrane</keyword>
<feature type="compositionally biased region" description="Polar residues" evidence="2">
    <location>
        <begin position="146"/>
        <end position="167"/>
    </location>
</feature>
<dbReference type="SMART" id="SM00290">
    <property type="entry name" value="ZnF_UBP"/>
    <property type="match status" value="1"/>
</dbReference>
<dbReference type="GO" id="GO:0007265">
    <property type="term" value="P:Ras protein signal transduction"/>
    <property type="evidence" value="ECO:0007669"/>
    <property type="project" value="TreeGrafter"/>
</dbReference>
<keyword evidence="1" id="KW-0479">Metal-binding</keyword>
<dbReference type="Pfam" id="PF02148">
    <property type="entry name" value="zf-UBP"/>
    <property type="match status" value="1"/>
</dbReference>
<dbReference type="GO" id="GO:0008270">
    <property type="term" value="F:zinc ion binding"/>
    <property type="evidence" value="ECO:0007669"/>
    <property type="project" value="UniProtKB-KW"/>
</dbReference>
<protein>
    <submittedName>
        <fullName evidence="5">Zinc finger protein, putative</fullName>
    </submittedName>
</protein>
<feature type="domain" description="UBP-type" evidence="4">
    <location>
        <begin position="658"/>
        <end position="758"/>
    </location>
</feature>
<accession>A0A1D3RSQ0</accession>
<name>A0A1D3RSQ0_PLACU</name>
<dbReference type="PANTHER" id="PTHR24007:SF7">
    <property type="entry name" value="BRCA1-ASSOCIATED PROTEIN"/>
    <property type="match status" value="1"/>
</dbReference>
<organism evidence="5 6">
    <name type="scientific">Plasmodium chabaudi chabaudi</name>
    <dbReference type="NCBI Taxonomy" id="31271"/>
    <lineage>
        <taxon>Eukaryota</taxon>
        <taxon>Sar</taxon>
        <taxon>Alveolata</taxon>
        <taxon>Apicomplexa</taxon>
        <taxon>Aconoidasida</taxon>
        <taxon>Haemosporida</taxon>
        <taxon>Plasmodiidae</taxon>
        <taxon>Plasmodium</taxon>
        <taxon>Plasmodium (Vinckeia)</taxon>
    </lineage>
</organism>